<protein>
    <submittedName>
        <fullName evidence="1">Cell wall-binding protein</fullName>
    </submittedName>
</protein>
<proteinExistence type="predicted"/>
<accession>A0ACD1A7P7</accession>
<name>A0ACD1A7P7_9FIRM</name>
<evidence type="ECO:0000313" key="2">
    <source>
        <dbReference type="Proteomes" id="UP000594014"/>
    </source>
</evidence>
<keyword evidence="2" id="KW-1185">Reference proteome</keyword>
<gene>
    <name evidence="1" type="ORF">FRZ06_03110</name>
</gene>
<sequence>MKKEWKGFLCGVLATSLIFGMSFTVFAETAGKAITVAYRNIKIYVDGAEVETTDVKGNPTEAFLYNGTTYLPVRGLAAALGKDIAWDGNSNRVYIGWIPETMRPVVTVSTAEEFLKEIGSNKKIVLKPGVYNLSAADEGRGLMISNINNLTIEGAESGKTEFVVDSRYAQVMNFINCKGITIKNIKAGHTPSEYECDAGVLLFDGCSDISVSNSELYGCGSIGVTLQNTNGFYGYDLDINHCSLRAIEIHDSQNVLFQDSLIRDHEAYSNIVYIARSESVTFRNSAFKNNNNFLWSFFELSESADVLIEDCRFEDNSRKTDPDWENVSFFNVGEDMTGAGSSLTVRNTIMKGNKSDLLTSNKKAVTFENCTMSNNTWK</sequence>
<organism evidence="1 2">
    <name type="scientific">Anoxybacterium hadale</name>
    <dbReference type="NCBI Taxonomy" id="3408580"/>
    <lineage>
        <taxon>Bacteria</taxon>
        <taxon>Bacillati</taxon>
        <taxon>Bacillota</taxon>
        <taxon>Clostridia</taxon>
        <taxon>Peptostreptococcales</taxon>
        <taxon>Anaerovoracaceae</taxon>
        <taxon>Anoxybacterium</taxon>
    </lineage>
</organism>
<evidence type="ECO:0000313" key="1">
    <source>
        <dbReference type="EMBL" id="QOX62418.1"/>
    </source>
</evidence>
<reference evidence="1" key="1">
    <citation type="submission" date="2019-08" db="EMBL/GenBank/DDBJ databases">
        <title>Genome sequence of Clostridiales bacterium MT110.</title>
        <authorList>
            <person name="Cao J."/>
        </authorList>
    </citation>
    <scope>NUCLEOTIDE SEQUENCE</scope>
    <source>
        <strain evidence="1">MT110</strain>
    </source>
</reference>
<dbReference type="Proteomes" id="UP000594014">
    <property type="component" value="Chromosome"/>
</dbReference>
<dbReference type="EMBL" id="CP042469">
    <property type="protein sequence ID" value="QOX62418.1"/>
    <property type="molecule type" value="Genomic_DNA"/>
</dbReference>